<dbReference type="NCBIfam" id="TIGR00797">
    <property type="entry name" value="matE"/>
    <property type="match status" value="1"/>
</dbReference>
<evidence type="ECO:0000256" key="10">
    <source>
        <dbReference type="SAM" id="Phobius"/>
    </source>
</evidence>
<keyword evidence="6 10" id="KW-1133">Transmembrane helix</keyword>
<keyword evidence="3" id="KW-0050">Antiport</keyword>
<feature type="transmembrane region" description="Helical" evidence="10">
    <location>
        <begin position="284"/>
        <end position="304"/>
    </location>
</feature>
<protein>
    <recommendedName>
        <fullName evidence="9">Multidrug-efflux transporter</fullName>
    </recommendedName>
</protein>
<dbReference type="GO" id="GO:0042910">
    <property type="term" value="F:xenobiotic transmembrane transporter activity"/>
    <property type="evidence" value="ECO:0007669"/>
    <property type="project" value="InterPro"/>
</dbReference>
<dbReference type="GO" id="GO:0006811">
    <property type="term" value="P:monoatomic ion transport"/>
    <property type="evidence" value="ECO:0007669"/>
    <property type="project" value="UniProtKB-KW"/>
</dbReference>
<feature type="transmembrane region" description="Helical" evidence="10">
    <location>
        <begin position="156"/>
        <end position="173"/>
    </location>
</feature>
<evidence type="ECO:0000256" key="9">
    <source>
        <dbReference type="ARBA" id="ARBA00031636"/>
    </source>
</evidence>
<feature type="transmembrane region" description="Helical" evidence="10">
    <location>
        <begin position="88"/>
        <end position="110"/>
    </location>
</feature>
<dbReference type="RefSeq" id="WP_005027780.1">
    <property type="nucleotide sequence ID" value="NZ_KE150238.1"/>
</dbReference>
<evidence type="ECO:0000256" key="5">
    <source>
        <dbReference type="ARBA" id="ARBA00022692"/>
    </source>
</evidence>
<evidence type="ECO:0000256" key="7">
    <source>
        <dbReference type="ARBA" id="ARBA00023065"/>
    </source>
</evidence>
<comment type="caution">
    <text evidence="11">The sequence shown here is derived from an EMBL/GenBank/DDBJ whole genome shotgun (WGS) entry which is preliminary data.</text>
</comment>
<evidence type="ECO:0000256" key="2">
    <source>
        <dbReference type="ARBA" id="ARBA00022448"/>
    </source>
</evidence>
<feature type="transmembrane region" description="Helical" evidence="10">
    <location>
        <begin position="316"/>
        <end position="338"/>
    </location>
</feature>
<reference evidence="11 12" key="2">
    <citation type="submission" date="2013-04" db="EMBL/GenBank/DDBJ databases">
        <title>The Genome Sequence of Bilophila wadsworthia 3_1_6.</title>
        <authorList>
            <consortium name="The Broad Institute Genomics Platform"/>
            <person name="Earl A."/>
            <person name="Ward D."/>
            <person name="Feldgarden M."/>
            <person name="Gevers D."/>
            <person name="Sibley C."/>
            <person name="Strauss J."/>
            <person name="Allen-Vercoe E."/>
            <person name="Walker B."/>
            <person name="Young S."/>
            <person name="Zeng Q."/>
            <person name="Gargeya S."/>
            <person name="Fitzgerald M."/>
            <person name="Haas B."/>
            <person name="Abouelleil A."/>
            <person name="Allen A.W."/>
            <person name="Alvarado L."/>
            <person name="Arachchi H.M."/>
            <person name="Berlin A.M."/>
            <person name="Chapman S.B."/>
            <person name="Gainer-Dewar J."/>
            <person name="Goldberg J."/>
            <person name="Griggs A."/>
            <person name="Gujja S."/>
            <person name="Hansen M."/>
            <person name="Howarth C."/>
            <person name="Imamovic A."/>
            <person name="Ireland A."/>
            <person name="Larimer J."/>
            <person name="McCowan C."/>
            <person name="Murphy C."/>
            <person name="Pearson M."/>
            <person name="Poon T.W."/>
            <person name="Priest M."/>
            <person name="Roberts A."/>
            <person name="Saif S."/>
            <person name="Shea T."/>
            <person name="Sisk P."/>
            <person name="Sykes S."/>
            <person name="Wortman J."/>
            <person name="Nusbaum C."/>
            <person name="Birren B."/>
        </authorList>
    </citation>
    <scope>NUCLEOTIDE SEQUENCE [LARGE SCALE GENOMIC DNA]</scope>
    <source>
        <strain evidence="11 12">3_1_6</strain>
    </source>
</reference>
<dbReference type="EMBL" id="ADCP02000001">
    <property type="protein sequence ID" value="EFV44178.1"/>
    <property type="molecule type" value="Genomic_DNA"/>
</dbReference>
<sequence>MKLNTERIHTIWHLTWPQCIMLLCQFVIGITDVWAGGRIGSEVQASIGLITQCHMMFMALAMAAVSGAVASISQSLGACKFVRARRYVGLVSIGCIAIGSAIAVAASVWREPLLRLIQTPESIMPVAIMFLTATIWGIPGQYTLTIGAAVFRSAKMVLIPLYVTGTACLLNVFGDLAFGLGWWGFPAYGATGIAYSTLVSVTVGAALMLFLLMRHELFTRDSFPGWRWIKAGAPYLLKVAGPAFGTSFLWQTGYMVLYVITASLPFGRVNALAGLTTGLRVESILFLPAVAFSMTASVLVGHALGEGNHREAKRTLLATLGIACAGMCCVGAAIWPWRMELAGLIAPDPAVQVETVKYLSFNIMAVPFTVASVVLAGGLNGAGATVYPMVSFSFAVWAVRLPIAWLFGHIIWQDASGVFLSTFVSQVVMSLSLLWVTLRCNWTRFALAVRPHTCASR</sequence>
<dbReference type="STRING" id="563192.HMPREF0179_02002"/>
<dbReference type="HOGENOM" id="CLU_012893_5_3_7"/>
<keyword evidence="12" id="KW-1185">Reference proteome</keyword>
<organism evidence="11 12">
    <name type="scientific">Bilophila wadsworthia (strain 3_1_6)</name>
    <dbReference type="NCBI Taxonomy" id="563192"/>
    <lineage>
        <taxon>Bacteria</taxon>
        <taxon>Pseudomonadati</taxon>
        <taxon>Thermodesulfobacteriota</taxon>
        <taxon>Desulfovibrionia</taxon>
        <taxon>Desulfovibrionales</taxon>
        <taxon>Desulfovibrionaceae</taxon>
        <taxon>Bilophila</taxon>
    </lineage>
</organism>
<evidence type="ECO:0000256" key="3">
    <source>
        <dbReference type="ARBA" id="ARBA00022449"/>
    </source>
</evidence>
<dbReference type="GO" id="GO:0005886">
    <property type="term" value="C:plasma membrane"/>
    <property type="evidence" value="ECO:0007669"/>
    <property type="project" value="UniProtKB-SubCell"/>
</dbReference>
<dbReference type="OrthoDB" id="9776324at2"/>
<feature type="transmembrane region" description="Helical" evidence="10">
    <location>
        <begin position="12"/>
        <end position="35"/>
    </location>
</feature>
<keyword evidence="2" id="KW-0813">Transport</keyword>
<dbReference type="PIRSF" id="PIRSF006603">
    <property type="entry name" value="DinF"/>
    <property type="match status" value="1"/>
</dbReference>
<keyword evidence="5 10" id="KW-0812">Transmembrane</keyword>
<dbReference type="AlphaFoldDB" id="E5Y738"/>
<accession>E5Y738</accession>
<name>E5Y738_BILW3</name>
<keyword evidence="4" id="KW-1003">Cell membrane</keyword>
<dbReference type="InterPro" id="IPR048279">
    <property type="entry name" value="MdtK-like"/>
</dbReference>
<dbReference type="CDD" id="cd13137">
    <property type="entry name" value="MATE_NorM_like"/>
    <property type="match status" value="1"/>
</dbReference>
<dbReference type="Pfam" id="PF01554">
    <property type="entry name" value="MatE"/>
    <property type="match status" value="2"/>
</dbReference>
<feature type="transmembrane region" description="Helical" evidence="10">
    <location>
        <begin position="386"/>
        <end position="412"/>
    </location>
</feature>
<evidence type="ECO:0000256" key="6">
    <source>
        <dbReference type="ARBA" id="ARBA00022989"/>
    </source>
</evidence>
<feature type="transmembrane region" description="Helical" evidence="10">
    <location>
        <begin position="235"/>
        <end position="264"/>
    </location>
</feature>
<dbReference type="PANTHER" id="PTHR43298">
    <property type="entry name" value="MULTIDRUG RESISTANCE PROTEIN NORM-RELATED"/>
    <property type="match status" value="1"/>
</dbReference>
<feature type="transmembrane region" description="Helical" evidence="10">
    <location>
        <begin position="418"/>
        <end position="438"/>
    </location>
</feature>
<dbReference type="InterPro" id="IPR050222">
    <property type="entry name" value="MATE_MdtK"/>
</dbReference>
<dbReference type="GO" id="GO:0015297">
    <property type="term" value="F:antiporter activity"/>
    <property type="evidence" value="ECO:0007669"/>
    <property type="project" value="UniProtKB-KW"/>
</dbReference>
<keyword evidence="8 10" id="KW-0472">Membrane</keyword>
<comment type="subcellular location">
    <subcellularLocation>
        <location evidence="1">Cell membrane</location>
        <topology evidence="1">Multi-pass membrane protein</topology>
    </subcellularLocation>
</comment>
<reference evidence="11 12" key="1">
    <citation type="submission" date="2010-10" db="EMBL/GenBank/DDBJ databases">
        <authorList>
            <consortium name="The Broad Institute Genome Sequencing Platform"/>
            <person name="Ward D."/>
            <person name="Earl A."/>
            <person name="Feldgarden M."/>
            <person name="Young S.K."/>
            <person name="Gargeya S."/>
            <person name="Zeng Q."/>
            <person name="Alvarado L."/>
            <person name="Berlin A."/>
            <person name="Bochicchio J."/>
            <person name="Chapman S.B."/>
            <person name="Chen Z."/>
            <person name="Freedman E."/>
            <person name="Gellesch M."/>
            <person name="Goldberg J."/>
            <person name="Griggs A."/>
            <person name="Gujja S."/>
            <person name="Heilman E."/>
            <person name="Heiman D."/>
            <person name="Howarth C."/>
            <person name="Mehta T."/>
            <person name="Neiman D."/>
            <person name="Pearson M."/>
            <person name="Roberts A."/>
            <person name="Saif S."/>
            <person name="Shea T."/>
            <person name="Shenoy N."/>
            <person name="Sisk P."/>
            <person name="Stolte C."/>
            <person name="Sykes S."/>
            <person name="White J."/>
            <person name="Yandava C."/>
            <person name="Allen-Vercoe E."/>
            <person name="Sibley C."/>
            <person name="Ambrose C.E."/>
            <person name="Strauss J."/>
            <person name="Daigneault M."/>
            <person name="Haas B."/>
            <person name="Nusbaum C."/>
            <person name="Birren B."/>
        </authorList>
    </citation>
    <scope>NUCLEOTIDE SEQUENCE [LARGE SCALE GENOMIC DNA]</scope>
    <source>
        <strain evidence="11 12">3_1_6</strain>
    </source>
</reference>
<dbReference type="eggNOG" id="COG0534">
    <property type="taxonomic scope" value="Bacteria"/>
</dbReference>
<feature type="transmembrane region" description="Helical" evidence="10">
    <location>
        <begin position="358"/>
        <end position="379"/>
    </location>
</feature>
<feature type="transmembrane region" description="Helical" evidence="10">
    <location>
        <begin position="122"/>
        <end position="144"/>
    </location>
</feature>
<dbReference type="Proteomes" id="UP000006034">
    <property type="component" value="Unassembled WGS sequence"/>
</dbReference>
<feature type="transmembrane region" description="Helical" evidence="10">
    <location>
        <begin position="55"/>
        <end position="76"/>
    </location>
</feature>
<feature type="transmembrane region" description="Helical" evidence="10">
    <location>
        <begin position="193"/>
        <end position="214"/>
    </location>
</feature>
<dbReference type="PANTHER" id="PTHR43298:SF2">
    <property type="entry name" value="FMN_FAD EXPORTER YEEO-RELATED"/>
    <property type="match status" value="1"/>
</dbReference>
<gene>
    <name evidence="11" type="ORF">HMPREF0179_02002</name>
</gene>
<keyword evidence="7" id="KW-0406">Ion transport</keyword>
<evidence type="ECO:0000256" key="8">
    <source>
        <dbReference type="ARBA" id="ARBA00023136"/>
    </source>
</evidence>
<evidence type="ECO:0000256" key="4">
    <source>
        <dbReference type="ARBA" id="ARBA00022475"/>
    </source>
</evidence>
<evidence type="ECO:0000313" key="11">
    <source>
        <dbReference type="EMBL" id="EFV44178.1"/>
    </source>
</evidence>
<evidence type="ECO:0000313" key="12">
    <source>
        <dbReference type="Proteomes" id="UP000006034"/>
    </source>
</evidence>
<proteinExistence type="predicted"/>
<dbReference type="GeneID" id="78085141"/>
<evidence type="ECO:0000256" key="1">
    <source>
        <dbReference type="ARBA" id="ARBA00004651"/>
    </source>
</evidence>
<dbReference type="InterPro" id="IPR002528">
    <property type="entry name" value="MATE_fam"/>
</dbReference>